<feature type="transmembrane region" description="Helical" evidence="1">
    <location>
        <begin position="6"/>
        <end position="27"/>
    </location>
</feature>
<protein>
    <submittedName>
        <fullName evidence="2">Uncharacterized protein</fullName>
    </submittedName>
</protein>
<keyword evidence="3" id="KW-1185">Reference proteome</keyword>
<sequence>MVLFFILYGCIGICFLAILLIFHKAFIAEDPLENEKYEQYRRQLEEEIKEEQEYYRNGI</sequence>
<keyword evidence="1" id="KW-0812">Transmembrane</keyword>
<evidence type="ECO:0000256" key="1">
    <source>
        <dbReference type="SAM" id="Phobius"/>
    </source>
</evidence>
<proteinExistence type="predicted"/>
<comment type="caution">
    <text evidence="2">The sequence shown here is derived from an EMBL/GenBank/DDBJ whole genome shotgun (WGS) entry which is preliminary data.</text>
</comment>
<dbReference type="EMBL" id="VLLG01000004">
    <property type="protein sequence ID" value="TWI86334.1"/>
    <property type="molecule type" value="Genomic_DNA"/>
</dbReference>
<accession>A0A562SZ93</accession>
<dbReference type="AlphaFoldDB" id="A0A562SZ93"/>
<dbReference type="Proteomes" id="UP000316778">
    <property type="component" value="Unassembled WGS sequence"/>
</dbReference>
<gene>
    <name evidence="2" type="ORF">LX66_3588</name>
</gene>
<dbReference type="RefSeq" id="WP_145716071.1">
    <property type="nucleotide sequence ID" value="NZ_BAAAFY010000005.1"/>
</dbReference>
<reference evidence="2 3" key="1">
    <citation type="journal article" date="2013" name="Stand. Genomic Sci.">
        <title>Genomic Encyclopedia of Type Strains, Phase I: The one thousand microbial genomes (KMG-I) project.</title>
        <authorList>
            <person name="Kyrpides N.C."/>
            <person name="Woyke T."/>
            <person name="Eisen J.A."/>
            <person name="Garrity G."/>
            <person name="Lilburn T.G."/>
            <person name="Beck B.J."/>
            <person name="Whitman W.B."/>
            <person name="Hugenholtz P."/>
            <person name="Klenk H.P."/>
        </authorList>
    </citation>
    <scope>NUCLEOTIDE SEQUENCE [LARGE SCALE GENOMIC DNA]</scope>
    <source>
        <strain evidence="2 3">DSM 13484</strain>
    </source>
</reference>
<evidence type="ECO:0000313" key="3">
    <source>
        <dbReference type="Proteomes" id="UP000316778"/>
    </source>
</evidence>
<organism evidence="2 3">
    <name type="scientific">Chitinophaga japonensis</name>
    <name type="common">Flexibacter japonensis</name>
    <dbReference type="NCBI Taxonomy" id="104662"/>
    <lineage>
        <taxon>Bacteria</taxon>
        <taxon>Pseudomonadati</taxon>
        <taxon>Bacteroidota</taxon>
        <taxon>Chitinophagia</taxon>
        <taxon>Chitinophagales</taxon>
        <taxon>Chitinophagaceae</taxon>
        <taxon>Chitinophaga</taxon>
    </lineage>
</organism>
<keyword evidence="1" id="KW-0472">Membrane</keyword>
<evidence type="ECO:0000313" key="2">
    <source>
        <dbReference type="EMBL" id="TWI86334.1"/>
    </source>
</evidence>
<name>A0A562SZ93_CHIJA</name>
<keyword evidence="1" id="KW-1133">Transmembrane helix</keyword>